<dbReference type="Gene3D" id="3.30.50.10">
    <property type="entry name" value="Erythroid Transcription Factor GATA-1, subunit A"/>
    <property type="match status" value="1"/>
</dbReference>
<evidence type="ECO:0000256" key="9">
    <source>
        <dbReference type="ARBA" id="ARBA00023242"/>
    </source>
</evidence>
<evidence type="ECO:0000256" key="8">
    <source>
        <dbReference type="ARBA" id="ARBA00023170"/>
    </source>
</evidence>
<evidence type="ECO:0000259" key="12">
    <source>
        <dbReference type="PROSITE" id="PS51030"/>
    </source>
</evidence>
<accession>A0AAJ7U4S2</accession>
<dbReference type="GO" id="GO:0043565">
    <property type="term" value="F:sequence-specific DNA binding"/>
    <property type="evidence" value="ECO:0007669"/>
    <property type="project" value="InterPro"/>
</dbReference>
<keyword evidence="2 10" id="KW-0479">Metal-binding</keyword>
<dbReference type="PANTHER" id="PTHR24083">
    <property type="entry name" value="NUCLEAR HORMONE RECEPTOR"/>
    <property type="match status" value="1"/>
</dbReference>
<evidence type="ECO:0000256" key="3">
    <source>
        <dbReference type="ARBA" id="ARBA00022771"/>
    </source>
</evidence>
<dbReference type="PRINTS" id="PR00398">
    <property type="entry name" value="STRDHORMONER"/>
</dbReference>
<dbReference type="Gene3D" id="1.10.565.10">
    <property type="entry name" value="Retinoid X Receptor"/>
    <property type="match status" value="1"/>
</dbReference>
<dbReference type="PROSITE" id="PS51843">
    <property type="entry name" value="NR_LBD"/>
    <property type="match status" value="1"/>
</dbReference>
<keyword evidence="3 10" id="KW-0863">Zinc-finger</keyword>
<evidence type="ECO:0000256" key="7">
    <source>
        <dbReference type="ARBA" id="ARBA00023163"/>
    </source>
</evidence>
<feature type="region of interest" description="Disordered" evidence="11">
    <location>
        <begin position="261"/>
        <end position="287"/>
    </location>
</feature>
<feature type="region of interest" description="Disordered" evidence="11">
    <location>
        <begin position="217"/>
        <end position="238"/>
    </location>
</feature>
<feature type="region of interest" description="Disordered" evidence="11">
    <location>
        <begin position="1"/>
        <end position="36"/>
    </location>
</feature>
<reference evidence="15" key="1">
    <citation type="submission" date="2025-08" db="UniProtKB">
        <authorList>
            <consortium name="RefSeq"/>
        </authorList>
    </citation>
    <scope>IDENTIFICATION</scope>
    <source>
        <tissue evidence="15">Sperm</tissue>
    </source>
</reference>
<evidence type="ECO:0000313" key="15">
    <source>
        <dbReference type="RefSeq" id="XP_032828272.1"/>
    </source>
</evidence>
<keyword evidence="9 10" id="KW-0539">Nucleus</keyword>
<dbReference type="KEGG" id="pmrn:116952759"/>
<dbReference type="InterPro" id="IPR035500">
    <property type="entry name" value="NHR-like_dom_sf"/>
</dbReference>
<feature type="compositionally biased region" description="Basic and acidic residues" evidence="11">
    <location>
        <begin position="266"/>
        <end position="277"/>
    </location>
</feature>
<dbReference type="PRINTS" id="PR01282">
    <property type="entry name" value="COUPTNFACTOR"/>
</dbReference>
<evidence type="ECO:0000256" key="4">
    <source>
        <dbReference type="ARBA" id="ARBA00022833"/>
    </source>
</evidence>
<feature type="domain" description="NR LBD" evidence="13">
    <location>
        <begin position="379"/>
        <end position="609"/>
    </location>
</feature>
<dbReference type="SUPFAM" id="SSF48508">
    <property type="entry name" value="Nuclear receptor ligand-binding domain"/>
    <property type="match status" value="1"/>
</dbReference>
<dbReference type="InterPro" id="IPR001723">
    <property type="entry name" value="Nuclear_hrmn_rcpt"/>
</dbReference>
<dbReference type="InterPro" id="IPR000536">
    <property type="entry name" value="Nucl_hrmn_rcpt_lig-bd"/>
</dbReference>
<dbReference type="InterPro" id="IPR013088">
    <property type="entry name" value="Znf_NHR/GATA"/>
</dbReference>
<dbReference type="FunFam" id="3.30.50.10:FF:000006">
    <property type="entry name" value="Nuclear receptor subfamily 5 group A member"/>
    <property type="match status" value="1"/>
</dbReference>
<keyword evidence="4 10" id="KW-0862">Zinc</keyword>
<keyword evidence="8 10" id="KW-0675">Receptor</keyword>
<organism evidence="14 15">
    <name type="scientific">Petromyzon marinus</name>
    <name type="common">Sea lamprey</name>
    <dbReference type="NCBI Taxonomy" id="7757"/>
    <lineage>
        <taxon>Eukaryota</taxon>
        <taxon>Metazoa</taxon>
        <taxon>Chordata</taxon>
        <taxon>Craniata</taxon>
        <taxon>Vertebrata</taxon>
        <taxon>Cyclostomata</taxon>
        <taxon>Hyperoartia</taxon>
        <taxon>Petromyzontiformes</taxon>
        <taxon>Petromyzontidae</taxon>
        <taxon>Petromyzon</taxon>
    </lineage>
</organism>
<dbReference type="AlphaFoldDB" id="A0AAJ7U4S2"/>
<evidence type="ECO:0000313" key="14">
    <source>
        <dbReference type="Proteomes" id="UP001318040"/>
    </source>
</evidence>
<evidence type="ECO:0000256" key="5">
    <source>
        <dbReference type="ARBA" id="ARBA00023015"/>
    </source>
</evidence>
<dbReference type="RefSeq" id="XP_032828272.1">
    <property type="nucleotide sequence ID" value="XM_032972381.1"/>
</dbReference>
<feature type="region of interest" description="Disordered" evidence="11">
    <location>
        <begin position="356"/>
        <end position="379"/>
    </location>
</feature>
<dbReference type="SUPFAM" id="SSF57716">
    <property type="entry name" value="Glucocorticoid receptor-like (DNA-binding domain)"/>
    <property type="match status" value="1"/>
</dbReference>
<evidence type="ECO:0000256" key="2">
    <source>
        <dbReference type="ARBA" id="ARBA00022723"/>
    </source>
</evidence>
<gene>
    <name evidence="15" type="primary">LOC116952759</name>
</gene>
<dbReference type="SMART" id="SM00399">
    <property type="entry name" value="ZnF_C4"/>
    <property type="match status" value="1"/>
</dbReference>
<dbReference type="Pfam" id="PF00105">
    <property type="entry name" value="zf-C4"/>
    <property type="match status" value="1"/>
</dbReference>
<dbReference type="PRINTS" id="PR00047">
    <property type="entry name" value="STROIDFINGER"/>
</dbReference>
<keyword evidence="6 10" id="KW-0238">DNA-binding</keyword>
<keyword evidence="5 10" id="KW-0805">Transcription regulation</keyword>
<comment type="similarity">
    <text evidence="10">Belongs to the nuclear hormone receptor family.</text>
</comment>
<dbReference type="SMART" id="SM00430">
    <property type="entry name" value="HOLI"/>
    <property type="match status" value="1"/>
</dbReference>
<evidence type="ECO:0000256" key="10">
    <source>
        <dbReference type="RuleBase" id="RU004334"/>
    </source>
</evidence>
<evidence type="ECO:0000256" key="6">
    <source>
        <dbReference type="ARBA" id="ARBA00023125"/>
    </source>
</evidence>
<proteinExistence type="inferred from homology"/>
<dbReference type="GO" id="GO:0008270">
    <property type="term" value="F:zinc ion binding"/>
    <property type="evidence" value="ECO:0007669"/>
    <property type="project" value="UniProtKB-KW"/>
</dbReference>
<feature type="compositionally biased region" description="Basic and acidic residues" evidence="11">
    <location>
        <begin position="357"/>
        <end position="367"/>
    </location>
</feature>
<dbReference type="Pfam" id="PF00104">
    <property type="entry name" value="Hormone_recep"/>
    <property type="match status" value="1"/>
</dbReference>
<dbReference type="GO" id="GO:0005634">
    <property type="term" value="C:nucleus"/>
    <property type="evidence" value="ECO:0007669"/>
    <property type="project" value="UniProtKB-SubCell"/>
</dbReference>
<dbReference type="PROSITE" id="PS51030">
    <property type="entry name" value="NUCLEAR_REC_DBD_2"/>
    <property type="match status" value="1"/>
</dbReference>
<dbReference type="PROSITE" id="PS00031">
    <property type="entry name" value="NUCLEAR_REC_DBD_1"/>
    <property type="match status" value="1"/>
</dbReference>
<evidence type="ECO:0000256" key="1">
    <source>
        <dbReference type="ARBA" id="ARBA00004123"/>
    </source>
</evidence>
<dbReference type="GO" id="GO:0003700">
    <property type="term" value="F:DNA-binding transcription factor activity"/>
    <property type="evidence" value="ECO:0007669"/>
    <property type="project" value="InterPro"/>
</dbReference>
<keyword evidence="14" id="KW-1185">Reference proteome</keyword>
<feature type="domain" description="Nuclear receptor" evidence="12">
    <location>
        <begin position="138"/>
        <end position="213"/>
    </location>
</feature>
<keyword evidence="7 10" id="KW-0804">Transcription</keyword>
<dbReference type="Proteomes" id="UP001318040">
    <property type="component" value="Chromosome 48"/>
</dbReference>
<dbReference type="InterPro" id="IPR050274">
    <property type="entry name" value="Nuclear_hormone_rcpt_NR2"/>
</dbReference>
<evidence type="ECO:0000256" key="11">
    <source>
        <dbReference type="SAM" id="MobiDB-lite"/>
    </source>
</evidence>
<sequence length="615" mass="65445">MSDCAEAVSDSPSLATDGADSPRRGQLLDPPPPQTDVKLLSAVGADLAAKQFLLASAGVGGSAGGAGGQPVVGRIPVILATGDGGAAQHLQLVTDAGTSEYLSAIQGGPKESGGPSSAAAAAAAMPVKHEARLVPSTVEHCVVCGDVASGRHYGAMSCEGCKGFFKRSVRRSVVYTCRGNRDCLITKNHRNRCQYCRLQKCLLMGMRQECRSRRYAVQNERKPSDKAGSVSSGKPYGRKDYSGPVSSFSYKSSARLLAPFDSSPMEEGHQALRRHDGSMLQSSKLSSGRGDLNTLASVVTSLASLKKEGGGCGLGGFDSQSNGDGAGAGLGWQNGHTPVAPSRGFGALGKALGVSRDGGEGADRGSHSELPSTRSRPKMEPCCGESLLTADHAEFELTMPLPVPDTMNISYICESASRLLFLSMHWVRSIPALATLGQECCTGLVRACWNELFTLGLAQCAQVMNLPAILAAVIAHLQSSLQQDKLPAERVKLVVEHVWRLQEFCHSMSRLGVDAFEFACLKAIVLFSPDHPGLVNVEQIKQLQERATLELRGYMESAHPDDSTRLLRLLLRLPALRLMSSAVTEELFFVGLIGTVQIDSIVPYILRMDSDDYKV</sequence>
<name>A0AAJ7U4S2_PETMA</name>
<evidence type="ECO:0000259" key="13">
    <source>
        <dbReference type="PROSITE" id="PS51843"/>
    </source>
</evidence>
<comment type="subcellular location">
    <subcellularLocation>
        <location evidence="1 10">Nucleus</location>
    </subcellularLocation>
</comment>
<dbReference type="FunFam" id="1.10.565.10:FF:000012">
    <property type="entry name" value="Nuclear receptor subfamily 2 group C member 1"/>
    <property type="match status" value="1"/>
</dbReference>
<protein>
    <submittedName>
        <fullName evidence="15">Nuclear receptor subfamily 2 group C member 2-like</fullName>
    </submittedName>
</protein>
<dbReference type="InterPro" id="IPR001628">
    <property type="entry name" value="Znf_hrmn_rcpt"/>
</dbReference>